<evidence type="ECO:0000256" key="2">
    <source>
        <dbReference type="SAM" id="SignalP"/>
    </source>
</evidence>
<gene>
    <name evidence="3" type="ORF">Pph01_05490</name>
</gene>
<dbReference type="RefSeq" id="WP_204071243.1">
    <property type="nucleotide sequence ID" value="NZ_BAABHI010000039.1"/>
</dbReference>
<organism evidence="3 4">
    <name type="scientific">Planotetraspora phitsanulokensis</name>
    <dbReference type="NCBI Taxonomy" id="575192"/>
    <lineage>
        <taxon>Bacteria</taxon>
        <taxon>Bacillati</taxon>
        <taxon>Actinomycetota</taxon>
        <taxon>Actinomycetes</taxon>
        <taxon>Streptosporangiales</taxon>
        <taxon>Streptosporangiaceae</taxon>
        <taxon>Planotetraspora</taxon>
    </lineage>
</organism>
<name>A0A8J3TZP5_9ACTN</name>
<accession>A0A8J3TZP5</accession>
<dbReference type="EMBL" id="BOOP01000001">
    <property type="protein sequence ID" value="GII35546.1"/>
    <property type="molecule type" value="Genomic_DNA"/>
</dbReference>
<feature type="compositionally biased region" description="Low complexity" evidence="1">
    <location>
        <begin position="68"/>
        <end position="79"/>
    </location>
</feature>
<comment type="caution">
    <text evidence="3">The sequence shown here is derived from an EMBL/GenBank/DDBJ whole genome shotgun (WGS) entry which is preliminary data.</text>
</comment>
<keyword evidence="4" id="KW-1185">Reference proteome</keyword>
<protein>
    <submittedName>
        <fullName evidence="3">Uncharacterized protein</fullName>
    </submittedName>
</protein>
<feature type="signal peptide" evidence="2">
    <location>
        <begin position="1"/>
        <end position="18"/>
    </location>
</feature>
<feature type="chain" id="PRO_5039654828" evidence="2">
    <location>
        <begin position="19"/>
        <end position="124"/>
    </location>
</feature>
<dbReference type="AlphaFoldDB" id="A0A8J3TZP5"/>
<keyword evidence="2" id="KW-0732">Signal</keyword>
<evidence type="ECO:0000313" key="3">
    <source>
        <dbReference type="EMBL" id="GII35546.1"/>
    </source>
</evidence>
<evidence type="ECO:0000256" key="1">
    <source>
        <dbReference type="SAM" id="MobiDB-lite"/>
    </source>
</evidence>
<feature type="region of interest" description="Disordered" evidence="1">
    <location>
        <begin position="54"/>
        <end position="88"/>
    </location>
</feature>
<reference evidence="3 4" key="1">
    <citation type="submission" date="2021-01" db="EMBL/GenBank/DDBJ databases">
        <title>Whole genome shotgun sequence of Planotetraspora phitsanulokensis NBRC 104273.</title>
        <authorList>
            <person name="Komaki H."/>
            <person name="Tamura T."/>
        </authorList>
    </citation>
    <scope>NUCLEOTIDE SEQUENCE [LARGE SCALE GENOMIC DNA]</scope>
    <source>
        <strain evidence="3 4">NBRC 104273</strain>
    </source>
</reference>
<dbReference type="Proteomes" id="UP000622547">
    <property type="component" value="Unassembled WGS sequence"/>
</dbReference>
<sequence>MRKQLSVKVLLAAAVAVAATNSAVGPAAAATAPVTNPRVLIHYDLGAGRQSEAIVAEPDAVEKKPSSRSRTGTRQSRGRIWPAKGSMRGNGMKAVVGETVVAEAANEAVVRIEGNAYFPPDSGS</sequence>
<proteinExistence type="predicted"/>
<evidence type="ECO:0000313" key="4">
    <source>
        <dbReference type="Proteomes" id="UP000622547"/>
    </source>
</evidence>